<dbReference type="RefSeq" id="XP_067078529.1">
    <property type="nucleotide sequence ID" value="XM_067222428.1"/>
</dbReference>
<feature type="compositionally biased region" description="Polar residues" evidence="1">
    <location>
        <begin position="190"/>
        <end position="199"/>
    </location>
</feature>
<evidence type="ECO:0000313" key="2">
    <source>
        <dbReference type="EMBL" id="SCU67177.1"/>
    </source>
</evidence>
<feature type="region of interest" description="Disordered" evidence="1">
    <location>
        <begin position="476"/>
        <end position="529"/>
    </location>
</feature>
<organism evidence="2 3">
    <name type="scientific">Trypanosoma equiperdum</name>
    <dbReference type="NCBI Taxonomy" id="5694"/>
    <lineage>
        <taxon>Eukaryota</taxon>
        <taxon>Discoba</taxon>
        <taxon>Euglenozoa</taxon>
        <taxon>Kinetoplastea</taxon>
        <taxon>Metakinetoplastina</taxon>
        <taxon>Trypanosomatida</taxon>
        <taxon>Trypanosomatidae</taxon>
        <taxon>Trypanosoma</taxon>
    </lineage>
</organism>
<keyword evidence="3" id="KW-1185">Reference proteome</keyword>
<dbReference type="Proteomes" id="UP000195570">
    <property type="component" value="Unassembled WGS sequence"/>
</dbReference>
<dbReference type="EMBL" id="CZPT02000699">
    <property type="protein sequence ID" value="SCU67177.1"/>
    <property type="molecule type" value="Genomic_DNA"/>
</dbReference>
<dbReference type="VEuPathDB" id="TriTrypDB:TEOVI_000040500"/>
<feature type="compositionally biased region" description="Basic residues" evidence="1">
    <location>
        <begin position="399"/>
        <end position="416"/>
    </location>
</feature>
<evidence type="ECO:0000313" key="3">
    <source>
        <dbReference type="Proteomes" id="UP000195570"/>
    </source>
</evidence>
<feature type="compositionally biased region" description="Acidic residues" evidence="1">
    <location>
        <begin position="487"/>
        <end position="520"/>
    </location>
</feature>
<feature type="region of interest" description="Disordered" evidence="1">
    <location>
        <begin position="558"/>
        <end position="624"/>
    </location>
</feature>
<sequence length="624" mass="70762">MLRTSRGGKNGRRSAKLEEIAAERIDAITAEPLHPSKYVEILSPDGFLRLFYNTSTLIRIAMEKGMFMQPPHFREPMCSELQRKVEEVEGRTFRFEARNSTIFGRGSGGGTTIQHRHVYFEQIMDQFYLLNPAELYVCPTCYLHWLSTRYIPNAIDNGLEVEYMEGNPNPLIDPLDVFEQMQRAVVPVSSDATNESGSHGAQGDGERCKGQKGAEPVSRIHQSRDIEWDTPLSYIVFRRAIHWKQHVRNIHNAAVVTAEDYRLKEFISQYISHYNHLHEERYKKSVQEFGDAAVAVPSLTVTRYWYINARFNRLRYNRVVEATERAELHICECVQRTLFENEEVINTFPSNDVDTYDDFICSSDTESDGSGYGGFPRYEGPKYSSDDEEEEEETNNNSSKKRGKKSKPRKKSAPKRQRSEKSSRGSDGAETELEKRRQLYKRGLLAPLKDAYKTLSYEERRLLDVESRRVHKPVTIYVPTRERYSDSDDDDDGDEGGEGGGDGDGDDEDDNDGGDWEGDDNNQGIWVVTDGEVIDWDGIGGCIENADEYVRDIQKRSNTNGASKSTAVGEAQAENVQPNGFPTFSGAEANRNDSNATSPAAVKESTKEKGREERGHKLLLDDSE</sequence>
<reference evidence="2" key="1">
    <citation type="submission" date="2016-09" db="EMBL/GenBank/DDBJ databases">
        <authorList>
            <person name="Hebert L."/>
            <person name="Moumen B."/>
        </authorList>
    </citation>
    <scope>NUCLEOTIDE SEQUENCE [LARGE SCALE GENOMIC DNA]</scope>
    <source>
        <strain evidence="2">OVI</strain>
    </source>
</reference>
<comment type="caution">
    <text evidence="2">The sequence shown here is derived from an EMBL/GenBank/DDBJ whole genome shotgun (WGS) entry which is preliminary data.</text>
</comment>
<feature type="compositionally biased region" description="Basic and acidic residues" evidence="1">
    <location>
        <begin position="604"/>
        <end position="624"/>
    </location>
</feature>
<dbReference type="GeneID" id="92374345"/>
<protein>
    <submittedName>
        <fullName evidence="2">Uncharacterized protein</fullName>
    </submittedName>
</protein>
<feature type="region of interest" description="Disordered" evidence="1">
    <location>
        <begin position="364"/>
        <end position="434"/>
    </location>
</feature>
<accession>A0A1G4I5J1</accession>
<proteinExistence type="predicted"/>
<name>A0A1G4I5J1_TRYEQ</name>
<feature type="region of interest" description="Disordered" evidence="1">
    <location>
        <begin position="188"/>
        <end position="216"/>
    </location>
</feature>
<dbReference type="AlphaFoldDB" id="A0A1G4I5J1"/>
<evidence type="ECO:0000256" key="1">
    <source>
        <dbReference type="SAM" id="MobiDB-lite"/>
    </source>
</evidence>
<gene>
    <name evidence="2" type="ORF">TEOVI_000040500</name>
</gene>